<name>A0A372EF04_9BURK</name>
<dbReference type="InterPro" id="IPR036390">
    <property type="entry name" value="WH_DNA-bd_sf"/>
</dbReference>
<dbReference type="SUPFAM" id="SSF46785">
    <property type="entry name" value="Winged helix' DNA-binding domain"/>
    <property type="match status" value="1"/>
</dbReference>
<evidence type="ECO:0000256" key="4">
    <source>
        <dbReference type="ARBA" id="ARBA00023163"/>
    </source>
</evidence>
<dbReference type="GO" id="GO:0003677">
    <property type="term" value="F:DNA binding"/>
    <property type="evidence" value="ECO:0007669"/>
    <property type="project" value="UniProtKB-KW"/>
</dbReference>
<evidence type="ECO:0000259" key="5">
    <source>
        <dbReference type="PROSITE" id="PS50931"/>
    </source>
</evidence>
<dbReference type="InterPro" id="IPR005119">
    <property type="entry name" value="LysR_subst-bd"/>
</dbReference>
<protein>
    <submittedName>
        <fullName evidence="6">LysR family transcriptional regulator</fullName>
    </submittedName>
</protein>
<proteinExistence type="inferred from homology"/>
<dbReference type="Proteomes" id="UP000261931">
    <property type="component" value="Unassembled WGS sequence"/>
</dbReference>
<comment type="caution">
    <text evidence="6">The sequence shown here is derived from an EMBL/GenBank/DDBJ whole genome shotgun (WGS) entry which is preliminary data.</text>
</comment>
<feature type="domain" description="HTH lysR-type" evidence="5">
    <location>
        <begin position="7"/>
        <end position="64"/>
    </location>
</feature>
<dbReference type="PRINTS" id="PR00039">
    <property type="entry name" value="HTHLYSR"/>
</dbReference>
<dbReference type="SUPFAM" id="SSF53850">
    <property type="entry name" value="Periplasmic binding protein-like II"/>
    <property type="match status" value="1"/>
</dbReference>
<keyword evidence="7" id="KW-1185">Reference proteome</keyword>
<gene>
    <name evidence="6" type="ORF">DY262_18500</name>
</gene>
<evidence type="ECO:0000313" key="6">
    <source>
        <dbReference type="EMBL" id="RFP77000.1"/>
    </source>
</evidence>
<dbReference type="Gene3D" id="1.10.10.10">
    <property type="entry name" value="Winged helix-like DNA-binding domain superfamily/Winged helix DNA-binding domain"/>
    <property type="match status" value="1"/>
</dbReference>
<dbReference type="PANTHER" id="PTHR30419">
    <property type="entry name" value="HTH-TYPE TRANSCRIPTIONAL REGULATOR YBHD"/>
    <property type="match status" value="1"/>
</dbReference>
<accession>A0A372EF04</accession>
<keyword evidence="3" id="KW-0238">DNA-binding</keyword>
<dbReference type="PROSITE" id="PS50931">
    <property type="entry name" value="HTH_LYSR"/>
    <property type="match status" value="1"/>
</dbReference>
<dbReference type="EMBL" id="QVLS01000013">
    <property type="protein sequence ID" value="RFP77000.1"/>
    <property type="molecule type" value="Genomic_DNA"/>
</dbReference>
<dbReference type="PANTHER" id="PTHR30419:SF8">
    <property type="entry name" value="NITROGEN ASSIMILATION TRANSCRIPTIONAL ACTIVATOR-RELATED"/>
    <property type="match status" value="1"/>
</dbReference>
<dbReference type="RefSeq" id="WP_116960557.1">
    <property type="nucleotide sequence ID" value="NZ_QVLS01000013.1"/>
</dbReference>
<keyword evidence="2" id="KW-0805">Transcription regulation</keyword>
<dbReference type="GO" id="GO:0003700">
    <property type="term" value="F:DNA-binding transcription factor activity"/>
    <property type="evidence" value="ECO:0007669"/>
    <property type="project" value="InterPro"/>
</dbReference>
<dbReference type="InterPro" id="IPR036388">
    <property type="entry name" value="WH-like_DNA-bd_sf"/>
</dbReference>
<dbReference type="InterPro" id="IPR000847">
    <property type="entry name" value="LysR_HTH_N"/>
</dbReference>
<dbReference type="GO" id="GO:0005829">
    <property type="term" value="C:cytosol"/>
    <property type="evidence" value="ECO:0007669"/>
    <property type="project" value="TreeGrafter"/>
</dbReference>
<evidence type="ECO:0000256" key="1">
    <source>
        <dbReference type="ARBA" id="ARBA00009437"/>
    </source>
</evidence>
<evidence type="ECO:0000256" key="3">
    <source>
        <dbReference type="ARBA" id="ARBA00023125"/>
    </source>
</evidence>
<evidence type="ECO:0000256" key="2">
    <source>
        <dbReference type="ARBA" id="ARBA00023015"/>
    </source>
</evidence>
<sequence length="314" mass="34422">MKRHPVLNLRELQVFQAVVECGSLGKASEVLNLTQPALTRILKRLEEQLGVALFDRHAHGMSLTPYGRALEPHASLMLSESGHAVRALREMQGLERGVVRVGAVSSAVEHFLPDAVGRLTERHPGVQVHIVEGLSDELAVWLAKGDIDLAIGFSMPADDAISLVSESEWQEGCHVVAAMDHPLRARPSLTLADLAGQRWVLVPRKMGPREEWQQLFWSQRMAPPPVAVEARSTSTIRALVARCGFLSWMPRLLLGECQGPSRAIEVLPVEGVASVRTFALFQRRHGTLSPATVRLRDDLLASIRALPSAVRTGP</sequence>
<comment type="similarity">
    <text evidence="1">Belongs to the LysR transcriptional regulatory family.</text>
</comment>
<organism evidence="6 7">
    <name type="scientific">Hydrogenophaga borbori</name>
    <dbReference type="NCBI Taxonomy" id="2294117"/>
    <lineage>
        <taxon>Bacteria</taxon>
        <taxon>Pseudomonadati</taxon>
        <taxon>Pseudomonadota</taxon>
        <taxon>Betaproteobacteria</taxon>
        <taxon>Burkholderiales</taxon>
        <taxon>Comamonadaceae</taxon>
        <taxon>Hydrogenophaga</taxon>
    </lineage>
</organism>
<evidence type="ECO:0000313" key="7">
    <source>
        <dbReference type="Proteomes" id="UP000261931"/>
    </source>
</evidence>
<dbReference type="Pfam" id="PF00126">
    <property type="entry name" value="HTH_1"/>
    <property type="match status" value="1"/>
</dbReference>
<dbReference type="Pfam" id="PF03466">
    <property type="entry name" value="LysR_substrate"/>
    <property type="match status" value="1"/>
</dbReference>
<dbReference type="AlphaFoldDB" id="A0A372EF04"/>
<dbReference type="InterPro" id="IPR050950">
    <property type="entry name" value="HTH-type_LysR_regulators"/>
</dbReference>
<dbReference type="Gene3D" id="3.40.190.290">
    <property type="match status" value="1"/>
</dbReference>
<keyword evidence="4" id="KW-0804">Transcription</keyword>
<dbReference type="FunFam" id="1.10.10.10:FF:000001">
    <property type="entry name" value="LysR family transcriptional regulator"/>
    <property type="match status" value="1"/>
</dbReference>
<reference evidence="6 7" key="1">
    <citation type="submission" date="2018-08" db="EMBL/GenBank/DDBJ databases">
        <title>Hydrogenophaga sp. LA-38 isolated from sludge.</title>
        <authorList>
            <person name="Im W.-T."/>
        </authorList>
    </citation>
    <scope>NUCLEOTIDE SEQUENCE [LARGE SCALE GENOMIC DNA]</scope>
    <source>
        <strain evidence="6 7">LA-38</strain>
    </source>
</reference>